<reference evidence="2" key="1">
    <citation type="journal article" date="2017" name="Nat. Commun.">
        <title>The asparagus genome sheds light on the origin and evolution of a young Y chromosome.</title>
        <authorList>
            <person name="Harkess A."/>
            <person name="Zhou J."/>
            <person name="Xu C."/>
            <person name="Bowers J.E."/>
            <person name="Van der Hulst R."/>
            <person name="Ayyampalayam S."/>
            <person name="Mercati F."/>
            <person name="Riccardi P."/>
            <person name="McKain M.R."/>
            <person name="Kakrana A."/>
            <person name="Tang H."/>
            <person name="Ray J."/>
            <person name="Groenendijk J."/>
            <person name="Arikit S."/>
            <person name="Mathioni S.M."/>
            <person name="Nakano M."/>
            <person name="Shan H."/>
            <person name="Telgmann-Rauber A."/>
            <person name="Kanno A."/>
            <person name="Yue Z."/>
            <person name="Chen H."/>
            <person name="Li W."/>
            <person name="Chen Y."/>
            <person name="Xu X."/>
            <person name="Zhang Y."/>
            <person name="Luo S."/>
            <person name="Chen H."/>
            <person name="Gao J."/>
            <person name="Mao Z."/>
            <person name="Pires J.C."/>
            <person name="Luo M."/>
            <person name="Kudrna D."/>
            <person name="Wing R.A."/>
            <person name="Meyers B.C."/>
            <person name="Yi K."/>
            <person name="Kong H."/>
            <person name="Lavrijsen P."/>
            <person name="Sunseri F."/>
            <person name="Falavigna A."/>
            <person name="Ye Y."/>
            <person name="Leebens-Mack J.H."/>
            <person name="Chen G."/>
        </authorList>
    </citation>
    <scope>NUCLEOTIDE SEQUENCE [LARGE SCALE GENOMIC DNA]</scope>
    <source>
        <strain evidence="2">cv. DH0086</strain>
    </source>
</reference>
<proteinExistence type="predicted"/>
<dbReference type="Proteomes" id="UP000243459">
    <property type="component" value="Chromosome 5"/>
</dbReference>
<dbReference type="Gramene" id="ONK69237">
    <property type="protein sequence ID" value="ONK69237"/>
    <property type="gene ID" value="A4U43_C05F20760"/>
</dbReference>
<name>A0A5P1EVP5_ASPOF</name>
<protein>
    <submittedName>
        <fullName evidence="1">Uncharacterized protein</fullName>
    </submittedName>
</protein>
<dbReference type="AlphaFoldDB" id="A0A5P1EVP5"/>
<evidence type="ECO:0000313" key="1">
    <source>
        <dbReference type="EMBL" id="ONK69237.1"/>
    </source>
</evidence>
<dbReference type="EMBL" id="CM007385">
    <property type="protein sequence ID" value="ONK69237.1"/>
    <property type="molecule type" value="Genomic_DNA"/>
</dbReference>
<keyword evidence="2" id="KW-1185">Reference proteome</keyword>
<evidence type="ECO:0000313" key="2">
    <source>
        <dbReference type="Proteomes" id="UP000243459"/>
    </source>
</evidence>
<accession>A0A5P1EVP5</accession>
<sequence length="142" mass="16374">MFNAVICKDNVTRHEIDRYIDKGSFGGTFSKLTKTKGLEVFPRPEYVWTKLSKLPLHLQDCDSLLLRSNMWLLQGKAKIMGQPISEEQLKSKKGKEFLMREAERSPHYSWKDLGALLQEIDPDLQQTLSSDDLQEQQSESKS</sequence>
<gene>
    <name evidence="1" type="ORF">A4U43_C05F20760</name>
</gene>
<organism evidence="1 2">
    <name type="scientific">Asparagus officinalis</name>
    <name type="common">Garden asparagus</name>
    <dbReference type="NCBI Taxonomy" id="4686"/>
    <lineage>
        <taxon>Eukaryota</taxon>
        <taxon>Viridiplantae</taxon>
        <taxon>Streptophyta</taxon>
        <taxon>Embryophyta</taxon>
        <taxon>Tracheophyta</taxon>
        <taxon>Spermatophyta</taxon>
        <taxon>Magnoliopsida</taxon>
        <taxon>Liliopsida</taxon>
        <taxon>Asparagales</taxon>
        <taxon>Asparagaceae</taxon>
        <taxon>Asparagoideae</taxon>
        <taxon>Asparagus</taxon>
    </lineage>
</organism>